<sequence length="521" mass="57159">MVALGSHGRRRLRRWWIGALVLLVLGLGFLRLGPATFPSLDAPTSGAIALQVGWLWSGWSLTRYEIGTLYVPENRNAADSRLIGVGFLRIRGTRGGDVPVFLLPGGPGDSYLDAFTDRGLDWWRHWGRRDNVLRFREAGDVVVIDQRAYSRAGDVLRYASNPFGQPLDAPASAQADAAAAVAVAERALQAYADKDLAGYTVVDCADDVNALRQALGYERISLFGLSFGSQWSFALMRKYPHSIARAVLAGVEPLDHGYDMPSDVLAALERIAAEADRDPALAPWLPPGGLMQAVTELLQRLSERPLRVTIQAGGPRTVLLGPGDFQLSLLRRPRDWPARVLSIYHGDYDDWAREVFQQRQASEVADTALIAPLIDTSLGITPERRQRLLDDPARSILGEWNFLAGLTTAEVWPTADVGDEFRRPVRNATPVVFVHGDWDTSTPIENTLQLRPFFPNSRAVIVRRGGHGAIYQLAGEQPRVLSALMDFLRTGAWEGLPAEVNVAAPEFARPDGPPRAATAVD</sequence>
<dbReference type="Proteomes" id="UP001217838">
    <property type="component" value="Unassembled WGS sequence"/>
</dbReference>
<name>A0ABT5BAT9_9BACT</name>
<dbReference type="PANTHER" id="PTHR43798:SF27">
    <property type="entry name" value="HYDROLASE ALPHA_BETA HYDROLASE FOLD FAMILY"/>
    <property type="match status" value="1"/>
</dbReference>
<dbReference type="SUPFAM" id="SSF53474">
    <property type="entry name" value="alpha/beta-Hydrolases"/>
    <property type="match status" value="1"/>
</dbReference>
<evidence type="ECO:0000259" key="2">
    <source>
        <dbReference type="Pfam" id="PF00561"/>
    </source>
</evidence>
<evidence type="ECO:0000313" key="3">
    <source>
        <dbReference type="EMBL" id="MDC0670619.1"/>
    </source>
</evidence>
<gene>
    <name evidence="3" type="ORF">POL58_22880</name>
</gene>
<keyword evidence="4" id="KW-1185">Reference proteome</keyword>
<feature type="domain" description="AB hydrolase-1" evidence="2">
    <location>
        <begin position="99"/>
        <end position="470"/>
    </location>
</feature>
<dbReference type="Gene3D" id="3.40.50.1820">
    <property type="entry name" value="alpha/beta hydrolase"/>
    <property type="match status" value="1"/>
</dbReference>
<keyword evidence="3" id="KW-0378">Hydrolase</keyword>
<proteinExistence type="predicted"/>
<comment type="caution">
    <text evidence="3">The sequence shown here is derived from an EMBL/GenBank/DDBJ whole genome shotgun (WGS) entry which is preliminary data.</text>
</comment>
<feature type="transmembrane region" description="Helical" evidence="1">
    <location>
        <begin position="12"/>
        <end position="30"/>
    </location>
</feature>
<reference evidence="3 4" key="1">
    <citation type="submission" date="2022-11" db="EMBL/GenBank/DDBJ databases">
        <title>Minimal conservation of predation-associated metabolite biosynthetic gene clusters underscores biosynthetic potential of Myxococcota including descriptions for ten novel species: Archangium lansinium sp. nov., Myxococcus landrumus sp. nov., Nannocystis bai.</title>
        <authorList>
            <person name="Ahearne A."/>
            <person name="Stevens C."/>
            <person name="Dowd S."/>
        </authorList>
    </citation>
    <scope>NUCLEOTIDE SEQUENCE [LARGE SCALE GENOMIC DNA]</scope>
    <source>
        <strain evidence="3 4">NCELM</strain>
    </source>
</reference>
<organism evidence="3 4">
    <name type="scientific">Nannocystis radixulma</name>
    <dbReference type="NCBI Taxonomy" id="2995305"/>
    <lineage>
        <taxon>Bacteria</taxon>
        <taxon>Pseudomonadati</taxon>
        <taxon>Myxococcota</taxon>
        <taxon>Polyangia</taxon>
        <taxon>Nannocystales</taxon>
        <taxon>Nannocystaceae</taxon>
        <taxon>Nannocystis</taxon>
    </lineage>
</organism>
<dbReference type="Pfam" id="PF00561">
    <property type="entry name" value="Abhydrolase_1"/>
    <property type="match status" value="1"/>
</dbReference>
<dbReference type="GO" id="GO:0016787">
    <property type="term" value="F:hydrolase activity"/>
    <property type="evidence" value="ECO:0007669"/>
    <property type="project" value="UniProtKB-KW"/>
</dbReference>
<evidence type="ECO:0000256" key="1">
    <source>
        <dbReference type="SAM" id="Phobius"/>
    </source>
</evidence>
<dbReference type="RefSeq" id="WP_272000439.1">
    <property type="nucleotide sequence ID" value="NZ_JAQNDN010000013.1"/>
</dbReference>
<dbReference type="InterPro" id="IPR000073">
    <property type="entry name" value="AB_hydrolase_1"/>
</dbReference>
<accession>A0ABT5BAT9</accession>
<keyword evidence="1" id="KW-1133">Transmembrane helix</keyword>
<dbReference type="InterPro" id="IPR050266">
    <property type="entry name" value="AB_hydrolase_sf"/>
</dbReference>
<evidence type="ECO:0000313" key="4">
    <source>
        <dbReference type="Proteomes" id="UP001217838"/>
    </source>
</evidence>
<keyword evidence="1" id="KW-0812">Transmembrane</keyword>
<protein>
    <submittedName>
        <fullName evidence="3">Alpha/beta fold hydrolase</fullName>
    </submittedName>
</protein>
<dbReference type="InterPro" id="IPR029058">
    <property type="entry name" value="AB_hydrolase_fold"/>
</dbReference>
<dbReference type="PANTHER" id="PTHR43798">
    <property type="entry name" value="MONOACYLGLYCEROL LIPASE"/>
    <property type="match status" value="1"/>
</dbReference>
<keyword evidence="1" id="KW-0472">Membrane</keyword>
<dbReference type="EMBL" id="JAQNDN010000013">
    <property type="protein sequence ID" value="MDC0670619.1"/>
    <property type="molecule type" value="Genomic_DNA"/>
</dbReference>